<keyword evidence="1" id="KW-0547">Nucleotide-binding</keyword>
<dbReference type="Gene3D" id="1.10.1410.10">
    <property type="match status" value="1"/>
</dbReference>
<evidence type="ECO:0000313" key="8">
    <source>
        <dbReference type="EMBL" id="CAJ1402424.1"/>
    </source>
</evidence>
<dbReference type="Gene3D" id="3.30.460.10">
    <property type="entry name" value="Beta Polymerase, domain 2"/>
    <property type="match status" value="1"/>
</dbReference>
<dbReference type="GO" id="GO:0003676">
    <property type="term" value="F:nucleic acid binding"/>
    <property type="evidence" value="ECO:0007669"/>
    <property type="project" value="InterPro"/>
</dbReference>
<protein>
    <submittedName>
        <fullName evidence="8">Uncharacterized protein</fullName>
    </submittedName>
</protein>
<dbReference type="GO" id="GO:0005524">
    <property type="term" value="F:ATP binding"/>
    <property type="evidence" value="ECO:0007669"/>
    <property type="project" value="UniProtKB-KW"/>
</dbReference>
<dbReference type="EMBL" id="CAUJNA010003451">
    <property type="protein sequence ID" value="CAJ1402424.1"/>
    <property type="molecule type" value="Genomic_DNA"/>
</dbReference>
<dbReference type="Gene3D" id="3.40.50.300">
    <property type="entry name" value="P-loop containing nucleotide triphosphate hydrolases"/>
    <property type="match status" value="2"/>
</dbReference>
<keyword evidence="4" id="KW-0067">ATP-binding</keyword>
<dbReference type="Pfam" id="PF00270">
    <property type="entry name" value="DEAD"/>
    <property type="match status" value="1"/>
</dbReference>
<dbReference type="InterPro" id="IPR014001">
    <property type="entry name" value="Helicase_ATP-bd"/>
</dbReference>
<feature type="region of interest" description="Disordered" evidence="5">
    <location>
        <begin position="862"/>
        <end position="895"/>
    </location>
</feature>
<proteinExistence type="predicted"/>
<evidence type="ECO:0000256" key="4">
    <source>
        <dbReference type="ARBA" id="ARBA00022840"/>
    </source>
</evidence>
<feature type="domain" description="Helicase C-terminal" evidence="7">
    <location>
        <begin position="568"/>
        <end position="741"/>
    </location>
</feature>
<dbReference type="PANTHER" id="PTHR12131">
    <property type="entry name" value="ATP-DEPENDENT RNA AND DNA HELICASE"/>
    <property type="match status" value="1"/>
</dbReference>
<gene>
    <name evidence="8" type="ORF">EVOR1521_LOCUS25322</name>
</gene>
<dbReference type="SUPFAM" id="SSF52540">
    <property type="entry name" value="P-loop containing nucleoside triphosphate hydrolases"/>
    <property type="match status" value="1"/>
</dbReference>
<dbReference type="Gene3D" id="1.10.3380.30">
    <property type="match status" value="1"/>
</dbReference>
<dbReference type="InterPro" id="IPR027417">
    <property type="entry name" value="P-loop_NTPase"/>
</dbReference>
<dbReference type="InterPro" id="IPR043519">
    <property type="entry name" value="NT_sf"/>
</dbReference>
<dbReference type="Proteomes" id="UP001178507">
    <property type="component" value="Unassembled WGS sequence"/>
</dbReference>
<organism evidence="8 9">
    <name type="scientific">Effrenium voratum</name>
    <dbReference type="NCBI Taxonomy" id="2562239"/>
    <lineage>
        <taxon>Eukaryota</taxon>
        <taxon>Sar</taxon>
        <taxon>Alveolata</taxon>
        <taxon>Dinophyceae</taxon>
        <taxon>Suessiales</taxon>
        <taxon>Symbiodiniaceae</taxon>
        <taxon>Effrenium</taxon>
    </lineage>
</organism>
<dbReference type="CDD" id="cd05402">
    <property type="entry name" value="NT_PAP_TUTase"/>
    <property type="match status" value="1"/>
</dbReference>
<evidence type="ECO:0000256" key="5">
    <source>
        <dbReference type="SAM" id="MobiDB-lite"/>
    </source>
</evidence>
<dbReference type="SMART" id="SM00487">
    <property type="entry name" value="DEXDc"/>
    <property type="match status" value="1"/>
</dbReference>
<dbReference type="Pfam" id="PF08148">
    <property type="entry name" value="DSHCT"/>
    <property type="match status" value="1"/>
</dbReference>
<dbReference type="GO" id="GO:0004386">
    <property type="term" value="F:helicase activity"/>
    <property type="evidence" value="ECO:0007669"/>
    <property type="project" value="UniProtKB-KW"/>
</dbReference>
<dbReference type="InterPro" id="IPR011545">
    <property type="entry name" value="DEAD/DEAH_box_helicase_dom"/>
</dbReference>
<dbReference type="Pfam" id="PF22600">
    <property type="entry name" value="MTPAP-like_central"/>
    <property type="match status" value="1"/>
</dbReference>
<keyword evidence="3" id="KW-0347">Helicase</keyword>
<dbReference type="SMART" id="SM01142">
    <property type="entry name" value="DSHCT"/>
    <property type="match status" value="1"/>
</dbReference>
<evidence type="ECO:0000259" key="6">
    <source>
        <dbReference type="PROSITE" id="PS51192"/>
    </source>
</evidence>
<dbReference type="InterPro" id="IPR050699">
    <property type="entry name" value="RNA-DNA_Helicase"/>
</dbReference>
<accession>A0AA36NDQ8</accession>
<dbReference type="InterPro" id="IPR054708">
    <property type="entry name" value="MTPAP-like_central"/>
</dbReference>
<sequence length="1356" mass="150274">MGETPDPVNKAIWRAAAAASHLSDALPQILRSLCTWASDVLEKPVDVQPIGSVVTGITDTSSDIDVVLLPGEPDAEHVLERLNSAADTLPAFQVLRFVPSARAPVLTLARADGITLDLTASNYLPVYNSALLKEYCDLDARLRPLACAVKRFAKAANVVGAASNNLSSYAWSLLAVFYLQTADLKLYLPETAECRKLVCLQSFSKGQEVKLQGRSFQIGFKRLADMTPAEQAQFSFRADETFPWRALVRGFFKFYSEDVDIHGALVSVRCGKALTHIKDGGGRGPHIEDPFDPEHQLGSVLSDTRREAFVEALRWGETMLEDGSFAELLEGHADLRSPVVWDTLLHSDELVHHRVRPQGSRTDAEAVYSDCPVSEDVVALLGHGLDEFQRRAIYCAAQGESVIVAAPTSAGKTAVAEAAMMQVLHEGRSAIFCSPSKALSNQKFVDFRRKFPKVGLLTGDVSIAPASPILVATTEVLRSMLFRQLEFDRVRTVIIDEVHYVGDKERGSAWEETIILLPAHVNLVCLSVVGHLISEFASTNKTSRASIRFWTSRKIQRLCPVARLLDPKSEQRAKKVIQETLQHLPEEDRSLRQVQQLTKELLPHGVACHHSGLLSPLRELVERLCAEGLLPMLFCTETCAVGLNLPAKSVAFSFTREGLVKCDGCSRRPVRAGEYCQMAGRAGRRGRDEKGNVLFCIAENDKDEEGQAAKAEAAKARRRKTTATALCNHFEQVALSPVEPIASSFALRFPSMLNLLKFGHAGYVKWCCLQTFQQFQSRRAAATIEQQKTQLAMFAVLETLGFVSPEQRLTSLGRAVAGLWIGDPLLLGMLLQDQVLEDYPSLEVVSFLSIFVVEPNFFQKEKKNQRSEDESDDSSVGSSGILFKEKPCQDPQDPEAEEFQKKIEALAALFLECARFLSDAYAGAGLLKTDKNDNHAYFQNWCSGRLSFKQFTRLVEDGKDMLLAVRRWLLGKPFAEVLSVARVDAGTMAKAIRRLAKLLKDMIQAATKLDHLDLAQRLSQELGRLQRGLPFLPSLLLGSWQPVPANGEEEPPLSWPVCPDQVGEVVEIKPSQVGFSHRSCSAHFKDGRTVLSTVMEILAGKVLPSEIEELRIYWHQGMYYTLGNRRLCVYRLLEHCRPDTLICARVVSDAEADAWDWKNKFTSGRWKGAAVLLRHTGEIVGKNGQQTTFAMPSVADVEMAAKSPMERCDASSWDEQPGAIAYWQQLHTACQQDVSRIEELAVVSRLPGADVTARSQGPCRKLLDPMRLSDEELARMNMDWTPCEDPRFEQPSCGEGCGKPCTRKGCNGIFEKTGAPCQFCHAHPPEVIARFEAFRGFARRAAKKNVGKHANRRVGY</sequence>
<dbReference type="InterPro" id="IPR012961">
    <property type="entry name" value="Ski2/MTR4_C"/>
</dbReference>
<dbReference type="PROSITE" id="PS51192">
    <property type="entry name" value="HELICASE_ATP_BIND_1"/>
    <property type="match status" value="1"/>
</dbReference>
<keyword evidence="2" id="KW-0378">Hydrolase</keyword>
<evidence type="ECO:0000256" key="3">
    <source>
        <dbReference type="ARBA" id="ARBA00022806"/>
    </source>
</evidence>
<feature type="domain" description="Helicase ATP-binding" evidence="6">
    <location>
        <begin position="393"/>
        <end position="527"/>
    </location>
</feature>
<dbReference type="PANTHER" id="PTHR12131:SF1">
    <property type="entry name" value="ATP-DEPENDENT RNA HELICASE SUPV3L1, MITOCHONDRIAL-RELATED"/>
    <property type="match status" value="1"/>
</dbReference>
<keyword evidence="9" id="KW-1185">Reference proteome</keyword>
<dbReference type="SUPFAM" id="SSF81631">
    <property type="entry name" value="PAP/OAS1 substrate-binding domain"/>
    <property type="match status" value="1"/>
</dbReference>
<dbReference type="SUPFAM" id="SSF81301">
    <property type="entry name" value="Nucleotidyltransferase"/>
    <property type="match status" value="1"/>
</dbReference>
<reference evidence="8" key="1">
    <citation type="submission" date="2023-08" db="EMBL/GenBank/DDBJ databases">
        <authorList>
            <person name="Chen Y."/>
            <person name="Shah S."/>
            <person name="Dougan E. K."/>
            <person name="Thang M."/>
            <person name="Chan C."/>
        </authorList>
    </citation>
    <scope>NUCLEOTIDE SEQUENCE</scope>
</reference>
<dbReference type="SMART" id="SM00490">
    <property type="entry name" value="HELICc"/>
    <property type="match status" value="1"/>
</dbReference>
<evidence type="ECO:0000259" key="7">
    <source>
        <dbReference type="PROSITE" id="PS51194"/>
    </source>
</evidence>
<evidence type="ECO:0000256" key="2">
    <source>
        <dbReference type="ARBA" id="ARBA00022801"/>
    </source>
</evidence>
<dbReference type="GO" id="GO:0016787">
    <property type="term" value="F:hydrolase activity"/>
    <property type="evidence" value="ECO:0007669"/>
    <property type="project" value="UniProtKB-KW"/>
</dbReference>
<dbReference type="PROSITE" id="PS51194">
    <property type="entry name" value="HELICASE_CTER"/>
    <property type="match status" value="1"/>
</dbReference>
<evidence type="ECO:0000313" key="9">
    <source>
        <dbReference type="Proteomes" id="UP001178507"/>
    </source>
</evidence>
<dbReference type="InterPro" id="IPR001650">
    <property type="entry name" value="Helicase_C-like"/>
</dbReference>
<name>A0AA36NDQ8_9DINO</name>
<comment type="caution">
    <text evidence="8">The sequence shown here is derived from an EMBL/GenBank/DDBJ whole genome shotgun (WGS) entry which is preliminary data.</text>
</comment>
<evidence type="ECO:0000256" key="1">
    <source>
        <dbReference type="ARBA" id="ARBA00022741"/>
    </source>
</evidence>